<comment type="caution">
    <text evidence="2">The sequence shown here is derived from an EMBL/GenBank/DDBJ whole genome shotgun (WGS) entry which is preliminary data.</text>
</comment>
<feature type="non-terminal residue" evidence="2">
    <location>
        <position position="96"/>
    </location>
</feature>
<dbReference type="EMBL" id="CALNXI010004439">
    <property type="protein sequence ID" value="CAH3195819.1"/>
    <property type="molecule type" value="Genomic_DNA"/>
</dbReference>
<name>A0ABN8SWA2_9CNID</name>
<feature type="region of interest" description="Disordered" evidence="1">
    <location>
        <begin position="51"/>
        <end position="85"/>
    </location>
</feature>
<reference evidence="2 3" key="1">
    <citation type="submission" date="2022-05" db="EMBL/GenBank/DDBJ databases">
        <authorList>
            <consortium name="Genoscope - CEA"/>
            <person name="William W."/>
        </authorList>
    </citation>
    <scope>NUCLEOTIDE SEQUENCE [LARGE SCALE GENOMIC DNA]</scope>
</reference>
<proteinExistence type="predicted"/>
<accession>A0ABN8SWA2</accession>
<gene>
    <name evidence="2" type="ORF">PEVE_00031164</name>
</gene>
<evidence type="ECO:0000313" key="3">
    <source>
        <dbReference type="Proteomes" id="UP001159427"/>
    </source>
</evidence>
<keyword evidence="3" id="KW-1185">Reference proteome</keyword>
<feature type="non-terminal residue" evidence="2">
    <location>
        <position position="1"/>
    </location>
</feature>
<sequence length="96" mass="10653">TGDSLKKPSERLERSPEVEDYTLNFEESVISSHTATDDEIDFRMILPSESHRRRSLGTTGRRGSIGSDQGTVSYSSDDNHESDFAVDKMLEDVSAA</sequence>
<protein>
    <submittedName>
        <fullName evidence="2">Uncharacterized protein</fullName>
    </submittedName>
</protein>
<organism evidence="2 3">
    <name type="scientific">Porites evermanni</name>
    <dbReference type="NCBI Taxonomy" id="104178"/>
    <lineage>
        <taxon>Eukaryota</taxon>
        <taxon>Metazoa</taxon>
        <taxon>Cnidaria</taxon>
        <taxon>Anthozoa</taxon>
        <taxon>Hexacorallia</taxon>
        <taxon>Scleractinia</taxon>
        <taxon>Fungiina</taxon>
        <taxon>Poritidae</taxon>
        <taxon>Porites</taxon>
    </lineage>
</organism>
<dbReference type="Proteomes" id="UP001159427">
    <property type="component" value="Unassembled WGS sequence"/>
</dbReference>
<evidence type="ECO:0000256" key="1">
    <source>
        <dbReference type="SAM" id="MobiDB-lite"/>
    </source>
</evidence>
<feature type="compositionally biased region" description="Low complexity" evidence="1">
    <location>
        <begin position="56"/>
        <end position="67"/>
    </location>
</feature>
<evidence type="ECO:0000313" key="2">
    <source>
        <dbReference type="EMBL" id="CAH3195819.1"/>
    </source>
</evidence>